<evidence type="ECO:0000259" key="7">
    <source>
        <dbReference type="SMART" id="SM00905"/>
    </source>
</evidence>
<keyword evidence="4 6" id="KW-0289">Folate biosynthesis</keyword>
<dbReference type="AlphaFoldDB" id="A0A367YTP2"/>
<dbReference type="FunFam" id="3.30.1130.10:FF:000003">
    <property type="entry name" value="7,8-dihydroneopterin aldolase"/>
    <property type="match status" value="1"/>
</dbReference>
<dbReference type="Gene3D" id="3.30.1130.10">
    <property type="match status" value="1"/>
</dbReference>
<keyword evidence="5 6" id="KW-0456">Lyase</keyword>
<name>A0A367YTP2_9ACTN</name>
<dbReference type="SMART" id="SM00905">
    <property type="entry name" value="FolB"/>
    <property type="match status" value="1"/>
</dbReference>
<dbReference type="NCBIfam" id="TIGR00525">
    <property type="entry name" value="folB"/>
    <property type="match status" value="1"/>
</dbReference>
<evidence type="ECO:0000256" key="2">
    <source>
        <dbReference type="ARBA" id="ARBA00005013"/>
    </source>
</evidence>
<proteinExistence type="inferred from homology"/>
<comment type="catalytic activity">
    <reaction evidence="1 6">
        <text>7,8-dihydroneopterin = 6-hydroxymethyl-7,8-dihydropterin + glycolaldehyde</text>
        <dbReference type="Rhea" id="RHEA:10540"/>
        <dbReference type="ChEBI" id="CHEBI:17001"/>
        <dbReference type="ChEBI" id="CHEBI:17071"/>
        <dbReference type="ChEBI" id="CHEBI:44841"/>
        <dbReference type="EC" id="4.1.2.25"/>
    </reaction>
</comment>
<evidence type="ECO:0000256" key="5">
    <source>
        <dbReference type="ARBA" id="ARBA00023239"/>
    </source>
</evidence>
<dbReference type="InterPro" id="IPR006156">
    <property type="entry name" value="Dihydroneopterin_aldolase"/>
</dbReference>
<dbReference type="InterPro" id="IPR006157">
    <property type="entry name" value="FolB_dom"/>
</dbReference>
<dbReference type="GO" id="GO:0004150">
    <property type="term" value="F:dihydroneopterin aldolase activity"/>
    <property type="evidence" value="ECO:0007669"/>
    <property type="project" value="UniProtKB-UniRule"/>
</dbReference>
<dbReference type="UniPathway" id="UPA00077">
    <property type="reaction ID" value="UER00154"/>
</dbReference>
<evidence type="ECO:0000313" key="9">
    <source>
        <dbReference type="Proteomes" id="UP000252770"/>
    </source>
</evidence>
<evidence type="ECO:0000256" key="6">
    <source>
        <dbReference type="RuleBase" id="RU362079"/>
    </source>
</evidence>
<dbReference type="RefSeq" id="WP_114127044.1">
    <property type="nucleotide sequence ID" value="NZ_QOUI01000007.1"/>
</dbReference>
<dbReference type="GO" id="GO:0005737">
    <property type="term" value="C:cytoplasm"/>
    <property type="evidence" value="ECO:0007669"/>
    <property type="project" value="TreeGrafter"/>
</dbReference>
<comment type="pathway">
    <text evidence="2 6">Cofactor biosynthesis; tetrahydrofolate biosynthesis; 2-amino-4-hydroxy-6-hydroxymethyl-7,8-dihydropteridine diphosphate from 7,8-dihydroneopterin triphosphate: step 3/4.</text>
</comment>
<comment type="function">
    <text evidence="6">Catalyzes the conversion of 7,8-dihydroneopterin to 6-hydroxymethyl-7,8-dihydropterin.</text>
</comment>
<feature type="domain" description="Dihydroneopterin aldolase/epimerase" evidence="7">
    <location>
        <begin position="17"/>
        <end position="129"/>
    </location>
</feature>
<dbReference type="PANTHER" id="PTHR42844:SF1">
    <property type="entry name" value="DIHYDRONEOPTERIN ALDOLASE 1-RELATED"/>
    <property type="match status" value="1"/>
</dbReference>
<evidence type="ECO:0000313" key="8">
    <source>
        <dbReference type="EMBL" id="RCK69188.1"/>
    </source>
</evidence>
<gene>
    <name evidence="8" type="primary">folB</name>
    <name evidence="8" type="ORF">DT076_12705</name>
</gene>
<dbReference type="SUPFAM" id="SSF55620">
    <property type="entry name" value="Tetrahydrobiopterin biosynthesis enzymes-like"/>
    <property type="match status" value="1"/>
</dbReference>
<evidence type="ECO:0000256" key="1">
    <source>
        <dbReference type="ARBA" id="ARBA00001353"/>
    </source>
</evidence>
<dbReference type="PANTHER" id="PTHR42844">
    <property type="entry name" value="DIHYDRONEOPTERIN ALDOLASE 1-RELATED"/>
    <property type="match status" value="1"/>
</dbReference>
<dbReference type="EC" id="4.1.2.25" evidence="6"/>
<evidence type="ECO:0000256" key="3">
    <source>
        <dbReference type="ARBA" id="ARBA00005708"/>
    </source>
</evidence>
<sequence length="132" mass="14324">MQSSTDLRIGVPVADRVTVRGIRAFGRHGVLDFERAQGQDFVVDLTCWLDSPRAAQTDDLEATVHYGVLAERVVADIQAEPVALVEALAERVARTCLSFAPVTQVEVTVHKPKAPVTVQVDDVSVTVTRSKS</sequence>
<dbReference type="Proteomes" id="UP000252770">
    <property type="component" value="Unassembled WGS sequence"/>
</dbReference>
<comment type="similarity">
    <text evidence="3 6">Belongs to the DHNA family.</text>
</comment>
<dbReference type="Pfam" id="PF02152">
    <property type="entry name" value="FolB"/>
    <property type="match status" value="1"/>
</dbReference>
<evidence type="ECO:0000256" key="4">
    <source>
        <dbReference type="ARBA" id="ARBA00022909"/>
    </source>
</evidence>
<dbReference type="GO" id="GO:0046656">
    <property type="term" value="P:folic acid biosynthetic process"/>
    <property type="evidence" value="ECO:0007669"/>
    <property type="project" value="UniProtKB-UniRule"/>
</dbReference>
<organism evidence="8 9">
    <name type="scientific">Desertihabitans brevis</name>
    <dbReference type="NCBI Taxonomy" id="2268447"/>
    <lineage>
        <taxon>Bacteria</taxon>
        <taxon>Bacillati</taxon>
        <taxon>Actinomycetota</taxon>
        <taxon>Actinomycetes</taxon>
        <taxon>Propionibacteriales</taxon>
        <taxon>Propionibacteriaceae</taxon>
        <taxon>Desertihabitans</taxon>
    </lineage>
</organism>
<protein>
    <recommendedName>
        <fullName evidence="6">7,8-dihydroneopterin aldolase</fullName>
        <ecNumber evidence="6">4.1.2.25</ecNumber>
    </recommendedName>
</protein>
<dbReference type="EMBL" id="QOUI01000007">
    <property type="protein sequence ID" value="RCK69188.1"/>
    <property type="molecule type" value="Genomic_DNA"/>
</dbReference>
<comment type="caution">
    <text evidence="8">The sequence shown here is derived from an EMBL/GenBank/DDBJ whole genome shotgun (WGS) entry which is preliminary data.</text>
</comment>
<keyword evidence="9" id="KW-1185">Reference proteome</keyword>
<dbReference type="GO" id="GO:0046654">
    <property type="term" value="P:tetrahydrofolate biosynthetic process"/>
    <property type="evidence" value="ECO:0007669"/>
    <property type="project" value="UniProtKB-UniRule"/>
</dbReference>
<accession>A0A367YTP2</accession>
<dbReference type="NCBIfam" id="TIGR00526">
    <property type="entry name" value="folB_dom"/>
    <property type="match status" value="1"/>
</dbReference>
<reference evidence="8 9" key="1">
    <citation type="submission" date="2018-07" db="EMBL/GenBank/DDBJ databases">
        <title>Desertimonas flava gen. nov. sp. nov.</title>
        <authorList>
            <person name="Liu S."/>
        </authorList>
    </citation>
    <scope>NUCLEOTIDE SEQUENCE [LARGE SCALE GENOMIC DNA]</scope>
    <source>
        <strain evidence="8 9">16Sb5-5</strain>
    </source>
</reference>
<dbReference type="InterPro" id="IPR043133">
    <property type="entry name" value="GTP-CH-I_C/QueF"/>
</dbReference>
<dbReference type="CDD" id="cd00534">
    <property type="entry name" value="DHNA_DHNTPE"/>
    <property type="match status" value="1"/>
</dbReference>